<keyword evidence="2" id="KW-0732">Signal</keyword>
<dbReference type="OrthoDB" id="2342176at2759"/>
<feature type="region of interest" description="Disordered" evidence="1">
    <location>
        <begin position="195"/>
        <end position="241"/>
    </location>
</feature>
<dbReference type="EMBL" id="JAGMWT010000005">
    <property type="protein sequence ID" value="KAH7128327.1"/>
    <property type="molecule type" value="Genomic_DNA"/>
</dbReference>
<dbReference type="Gene3D" id="2.70.50.70">
    <property type="match status" value="1"/>
</dbReference>
<gene>
    <name evidence="3" type="ORF">B0J11DRAFT_268293</name>
</gene>
<name>A0A9P9IPL1_9PLEO</name>
<accession>A0A9P9IPL1</accession>
<feature type="compositionally biased region" description="Low complexity" evidence="1">
    <location>
        <begin position="222"/>
        <end position="239"/>
    </location>
</feature>
<evidence type="ECO:0000256" key="2">
    <source>
        <dbReference type="SAM" id="SignalP"/>
    </source>
</evidence>
<keyword evidence="4" id="KW-1185">Reference proteome</keyword>
<comment type="caution">
    <text evidence="3">The sequence shown here is derived from an EMBL/GenBank/DDBJ whole genome shotgun (WGS) entry which is preliminary data.</text>
</comment>
<dbReference type="Proteomes" id="UP000700596">
    <property type="component" value="Unassembled WGS sequence"/>
</dbReference>
<evidence type="ECO:0000313" key="4">
    <source>
        <dbReference type="Proteomes" id="UP000700596"/>
    </source>
</evidence>
<feature type="chain" id="PRO_5040471871" description="Lytic polysaccharide monooxygenase" evidence="2">
    <location>
        <begin position="18"/>
        <end position="353"/>
    </location>
</feature>
<feature type="signal peptide" evidence="2">
    <location>
        <begin position="1"/>
        <end position="17"/>
    </location>
</feature>
<reference evidence="3" key="1">
    <citation type="journal article" date="2021" name="Nat. Commun.">
        <title>Genetic determinants of endophytism in the Arabidopsis root mycobiome.</title>
        <authorList>
            <person name="Mesny F."/>
            <person name="Miyauchi S."/>
            <person name="Thiergart T."/>
            <person name="Pickel B."/>
            <person name="Atanasova L."/>
            <person name="Karlsson M."/>
            <person name="Huettel B."/>
            <person name="Barry K.W."/>
            <person name="Haridas S."/>
            <person name="Chen C."/>
            <person name="Bauer D."/>
            <person name="Andreopoulos W."/>
            <person name="Pangilinan J."/>
            <person name="LaButti K."/>
            <person name="Riley R."/>
            <person name="Lipzen A."/>
            <person name="Clum A."/>
            <person name="Drula E."/>
            <person name="Henrissat B."/>
            <person name="Kohler A."/>
            <person name="Grigoriev I.V."/>
            <person name="Martin F.M."/>
            <person name="Hacquard S."/>
        </authorList>
    </citation>
    <scope>NUCLEOTIDE SEQUENCE</scope>
    <source>
        <strain evidence="3">MPI-CAGE-CH-0243</strain>
    </source>
</reference>
<evidence type="ECO:0000313" key="3">
    <source>
        <dbReference type="EMBL" id="KAH7128327.1"/>
    </source>
</evidence>
<proteinExistence type="predicted"/>
<dbReference type="PANTHER" id="PTHR36182:SF1">
    <property type="entry name" value="PROTEIN, PUTATIVE (AFU_ORTHOLOGUE AFUA_6G10930)-RELATED"/>
    <property type="match status" value="1"/>
</dbReference>
<evidence type="ECO:0008006" key="5">
    <source>
        <dbReference type="Google" id="ProtNLM"/>
    </source>
</evidence>
<sequence length="353" mass="38266">MFTKAFTLLALAAAAQAHMHLEFPPALKGDNNKFTIKGTADVFYNYPYGCCSPEQKKFAMGPCRGHHKLLNTDEGKPVVTWTAGETVEFRLSGQKIKGDGPQYSNAETNVLGGSHSGGSCQAGFSFDGGATFHTVATWNGGCPHREGGISPETQKFDIKLPDYLPSTERALFAWSWVNREREFFMNCASVEIKGVDGQVPTPPTPSGQPSIKPSPTDQTKASSTRSPVPRPSPTGGVSSKQYTLDGCTCECPTQSFTKACECQCSSTQTKRHIVARKALAIHRRSVRRATGSFEDLPPMQLGFVQGCDLETFPPKSAGFELKFSKPGEINVETDTTYKLQESTCSNVEAFALP</sequence>
<dbReference type="AlphaFoldDB" id="A0A9P9IPL1"/>
<organism evidence="3 4">
    <name type="scientific">Dendryphion nanum</name>
    <dbReference type="NCBI Taxonomy" id="256645"/>
    <lineage>
        <taxon>Eukaryota</taxon>
        <taxon>Fungi</taxon>
        <taxon>Dikarya</taxon>
        <taxon>Ascomycota</taxon>
        <taxon>Pezizomycotina</taxon>
        <taxon>Dothideomycetes</taxon>
        <taxon>Pleosporomycetidae</taxon>
        <taxon>Pleosporales</taxon>
        <taxon>Torulaceae</taxon>
        <taxon>Dendryphion</taxon>
    </lineage>
</organism>
<protein>
    <recommendedName>
        <fullName evidence="5">Lytic polysaccharide monooxygenase</fullName>
    </recommendedName>
</protein>
<dbReference type="PANTHER" id="PTHR36182">
    <property type="entry name" value="PROTEIN, PUTATIVE (AFU_ORTHOLOGUE AFUA_6G10930)-RELATED"/>
    <property type="match status" value="1"/>
</dbReference>
<feature type="compositionally biased region" description="Polar residues" evidence="1">
    <location>
        <begin position="207"/>
        <end position="221"/>
    </location>
</feature>
<evidence type="ECO:0000256" key="1">
    <source>
        <dbReference type="SAM" id="MobiDB-lite"/>
    </source>
</evidence>